<dbReference type="RefSeq" id="WP_127813855.1">
    <property type="nucleotide sequence ID" value="NZ_LDER01000231.1"/>
</dbReference>
<dbReference type="SUPFAM" id="SSF52200">
    <property type="entry name" value="Toll/Interleukin receptor TIR domain"/>
    <property type="match status" value="1"/>
</dbReference>
<evidence type="ECO:0000313" key="3">
    <source>
        <dbReference type="Proteomes" id="UP000286687"/>
    </source>
</evidence>
<proteinExistence type="predicted"/>
<name>A0A437SJ90_BACTU</name>
<dbReference type="Proteomes" id="UP000286687">
    <property type="component" value="Unassembled WGS sequence"/>
</dbReference>
<dbReference type="AlphaFoldDB" id="A0A437SJ90"/>
<dbReference type="InterPro" id="IPR015032">
    <property type="entry name" value="ThsB__TIR-like_domain"/>
</dbReference>
<evidence type="ECO:0000259" key="1">
    <source>
        <dbReference type="Pfam" id="PF08937"/>
    </source>
</evidence>
<gene>
    <name evidence="2" type="ORF">BM74_17595</name>
</gene>
<reference evidence="2 3" key="1">
    <citation type="submission" date="2018-01" db="EMBL/GenBank/DDBJ databases">
        <title>Complete genome sequence of G25-42.</title>
        <authorList>
            <person name="Zheng Z."/>
            <person name="Sun M."/>
        </authorList>
    </citation>
    <scope>NUCLEOTIDE SEQUENCE [LARGE SCALE GENOMIC DNA]</scope>
    <source>
        <strain evidence="2 3">G25-42</strain>
    </source>
</reference>
<sequence>MATNVFISFRFSDGNDLKEELEELFNSSTEVFNRSENEDRSTMSEDTIQKYLYEKLKQTSVTIVLLTPKAVSYKKDIWGLYDDWLYDELRYSLEDRNENRTNGVVAVYTNESKELILSTSSHTCSVCNQESNCEVMLDFDNLVRKNVLNVKANYKSNPCNNLFDEDKDSYISLVHIDDFKKDYVKYIEAAKEKRDRKDEFELVKKM</sequence>
<protein>
    <submittedName>
        <fullName evidence="2">Molecular chaperone Tir</fullName>
    </submittedName>
</protein>
<feature type="domain" description="Thoeris protein ThsB TIR-like" evidence="1">
    <location>
        <begin position="6"/>
        <end position="110"/>
    </location>
</feature>
<dbReference type="EMBL" id="LDER01000231">
    <property type="protein sequence ID" value="RVU62978.1"/>
    <property type="molecule type" value="Genomic_DNA"/>
</dbReference>
<comment type="caution">
    <text evidence="2">The sequence shown here is derived from an EMBL/GenBank/DDBJ whole genome shotgun (WGS) entry which is preliminary data.</text>
</comment>
<organism evidence="2 3">
    <name type="scientific">Bacillus thuringiensis</name>
    <dbReference type="NCBI Taxonomy" id="1428"/>
    <lineage>
        <taxon>Bacteria</taxon>
        <taxon>Bacillati</taxon>
        <taxon>Bacillota</taxon>
        <taxon>Bacilli</taxon>
        <taxon>Bacillales</taxon>
        <taxon>Bacillaceae</taxon>
        <taxon>Bacillus</taxon>
        <taxon>Bacillus cereus group</taxon>
    </lineage>
</organism>
<dbReference type="Pfam" id="PF08937">
    <property type="entry name" value="ThsB_TIR"/>
    <property type="match status" value="1"/>
</dbReference>
<evidence type="ECO:0000313" key="2">
    <source>
        <dbReference type="EMBL" id="RVU62978.1"/>
    </source>
</evidence>
<accession>A0A437SJ90</accession>
<dbReference type="InterPro" id="IPR035897">
    <property type="entry name" value="Toll_tir_struct_dom_sf"/>
</dbReference>
<dbReference type="Gene3D" id="3.40.50.10140">
    <property type="entry name" value="Toll/interleukin-1 receptor homology (TIR) domain"/>
    <property type="match status" value="1"/>
</dbReference>